<feature type="domain" description="Peptidase S9 prolyl oligopeptidase catalytic" evidence="3">
    <location>
        <begin position="426"/>
        <end position="492"/>
    </location>
</feature>
<dbReference type="Gene3D" id="3.40.50.1820">
    <property type="entry name" value="alpha/beta hydrolase"/>
    <property type="match status" value="1"/>
</dbReference>
<dbReference type="InterPro" id="IPR001375">
    <property type="entry name" value="Peptidase_S9_cat"/>
</dbReference>
<evidence type="ECO:0000259" key="4">
    <source>
        <dbReference type="Pfam" id="PF20434"/>
    </source>
</evidence>
<feature type="signal peptide" evidence="2">
    <location>
        <begin position="1"/>
        <end position="22"/>
    </location>
</feature>
<dbReference type="InterPro" id="IPR050300">
    <property type="entry name" value="GDXG_lipolytic_enzyme"/>
</dbReference>
<dbReference type="GO" id="GO:0008236">
    <property type="term" value="F:serine-type peptidase activity"/>
    <property type="evidence" value="ECO:0007669"/>
    <property type="project" value="InterPro"/>
</dbReference>
<name>A0A934RVE8_9BACT</name>
<gene>
    <name evidence="5" type="ORF">JIN87_04600</name>
</gene>
<accession>A0A934RVE8</accession>
<dbReference type="RefSeq" id="WP_200354352.1">
    <property type="nucleotide sequence ID" value="NZ_JAENIL010000006.1"/>
</dbReference>
<evidence type="ECO:0000256" key="1">
    <source>
        <dbReference type="ARBA" id="ARBA00022801"/>
    </source>
</evidence>
<comment type="caution">
    <text evidence="5">The sequence shown here is derived from an EMBL/GenBank/DDBJ whole genome shotgun (WGS) entry which is preliminary data.</text>
</comment>
<dbReference type="Pfam" id="PF20434">
    <property type="entry name" value="BD-FAE"/>
    <property type="match status" value="1"/>
</dbReference>
<dbReference type="PANTHER" id="PTHR48081:SF6">
    <property type="entry name" value="PEPTIDASE S9 PROLYL OLIGOPEPTIDASE CATALYTIC DOMAIN-CONTAINING PROTEIN"/>
    <property type="match status" value="1"/>
</dbReference>
<dbReference type="Pfam" id="PF00326">
    <property type="entry name" value="Peptidase_S9"/>
    <property type="match status" value="1"/>
</dbReference>
<evidence type="ECO:0000256" key="2">
    <source>
        <dbReference type="SAM" id="SignalP"/>
    </source>
</evidence>
<dbReference type="EMBL" id="JAENIL010000006">
    <property type="protein sequence ID" value="MBK1876135.1"/>
    <property type="molecule type" value="Genomic_DNA"/>
</dbReference>
<keyword evidence="6" id="KW-1185">Reference proteome</keyword>
<proteinExistence type="predicted"/>
<evidence type="ECO:0000259" key="3">
    <source>
        <dbReference type="Pfam" id="PF00326"/>
    </source>
</evidence>
<evidence type="ECO:0000313" key="5">
    <source>
        <dbReference type="EMBL" id="MBK1876135.1"/>
    </source>
</evidence>
<organism evidence="5 6">
    <name type="scientific">Pelagicoccus mobilis</name>
    <dbReference type="NCBI Taxonomy" id="415221"/>
    <lineage>
        <taxon>Bacteria</taxon>
        <taxon>Pseudomonadati</taxon>
        <taxon>Verrucomicrobiota</taxon>
        <taxon>Opitutia</taxon>
        <taxon>Puniceicoccales</taxon>
        <taxon>Pelagicoccaceae</taxon>
        <taxon>Pelagicoccus</taxon>
    </lineage>
</organism>
<feature type="chain" id="PRO_5037093761" evidence="2">
    <location>
        <begin position="23"/>
        <end position="498"/>
    </location>
</feature>
<dbReference type="Proteomes" id="UP000617628">
    <property type="component" value="Unassembled WGS sequence"/>
</dbReference>
<dbReference type="GO" id="GO:0006508">
    <property type="term" value="P:proteolysis"/>
    <property type="evidence" value="ECO:0007669"/>
    <property type="project" value="InterPro"/>
</dbReference>
<dbReference type="PANTHER" id="PTHR48081">
    <property type="entry name" value="AB HYDROLASE SUPERFAMILY PROTEIN C4A8.06C"/>
    <property type="match status" value="1"/>
</dbReference>
<keyword evidence="2" id="KW-0732">Signal</keyword>
<protein>
    <submittedName>
        <fullName evidence="5">Alpha/beta hydrolase</fullName>
    </submittedName>
</protein>
<dbReference type="SUPFAM" id="SSF53474">
    <property type="entry name" value="alpha/beta-Hydrolases"/>
    <property type="match status" value="1"/>
</dbReference>
<sequence length="498" mass="55249">MPHRVLRSLLMLLACGTTYSQATPADEIIHKVEARGFIKNWIVAGPFPSPEVDEPLPDGSTHLGFYKDYLASRGGEAHNTLSLEADLTYTNEKGKAVTVSPQHVVVSENGITDLDTLFGHPDHVMAYAFCEIYSDTEQEAMISLGSDDAIKVWLNGSLVHSNYVARGLGFGQDVFKVSLKKGKNLILVKVVDMVRDWGFAIEVLDKHAAAEEQEALRQKQAKIDRLVGEEHLLWPDGLPGNPIVYDESDLIKYGSWLPDARLQISRAYSNVSTPSYYLYRASRENNTGVGVVILPGGGYNDVWIDSEGHEIALQFQEQGISSIVLKYRTNTADRTGKRPFSKEVYLPAATEDVKEAVRILRAQAEELDLDPNKIGIGGFSAGGHLSLSVLINPDETSTDSYPDFAYLIYPWLQDGYQEDISGAQDLPPLFIVNGLDDTSTPSEKTLKFYQILNEKNVPAELHIYSKGTHGFGLGRDHSAKQWTRSFEAWLKDIGMIQK</sequence>
<evidence type="ECO:0000313" key="6">
    <source>
        <dbReference type="Proteomes" id="UP000617628"/>
    </source>
</evidence>
<dbReference type="AlphaFoldDB" id="A0A934RVE8"/>
<keyword evidence="1 5" id="KW-0378">Hydrolase</keyword>
<dbReference type="InterPro" id="IPR049492">
    <property type="entry name" value="BD-FAE-like_dom"/>
</dbReference>
<dbReference type="Gene3D" id="2.60.120.260">
    <property type="entry name" value="Galactose-binding domain-like"/>
    <property type="match status" value="1"/>
</dbReference>
<dbReference type="InterPro" id="IPR029058">
    <property type="entry name" value="AB_hydrolase_fold"/>
</dbReference>
<feature type="domain" description="BD-FAE-like" evidence="4">
    <location>
        <begin position="283"/>
        <end position="388"/>
    </location>
</feature>
<reference evidence="5" key="1">
    <citation type="submission" date="2021-01" db="EMBL/GenBank/DDBJ databases">
        <title>Modified the classification status of verrucomicrobia.</title>
        <authorList>
            <person name="Feng X."/>
        </authorList>
    </citation>
    <scope>NUCLEOTIDE SEQUENCE</scope>
    <source>
        <strain evidence="5">KCTC 13126</strain>
    </source>
</reference>